<feature type="transmembrane region" description="Helical" evidence="7">
    <location>
        <begin position="121"/>
        <end position="142"/>
    </location>
</feature>
<dbReference type="CDD" id="cd17316">
    <property type="entry name" value="MFS_SV2_like"/>
    <property type="match status" value="1"/>
</dbReference>
<proteinExistence type="predicted"/>
<sequence length="583" mass="64119">MPPRALFELRAIQSRPPSGYMTVGDPIRVPPRLSEESSDFQNYPDNDNSDCESERAVLFAMAEDKNIHDMSDVERASFDTDSLGKGDLLSLEHTDPVLNAKMHMVNNAIDEIGFTRYHWKLFVLNGFGYAVDSLILLLQGITAGQASLEFRPSFIRGLTIAAYVGMLVGALFWGLSADIIGRKWAFNCSLMICSIFAIVAGASPNWIVLGLFVCLSAFGAGGNLVLDTAVFLEYLPSKKQWLLTLMAGWWGLGQLVAGLVAWAFLPNYSCQDPSLFPNAEPCTYGNNKGWRYVWYTCGALVFVMSILRLTVIRLKETPKFLVGEGKDAQVAEVLQSIAKKYNRPCSLTFEALQACGQTNIGSPRRGSVSHAKTRFSFSEVWVHLQGLFATRRIAISTSLIWFSWLCIGLAYPLYNVFLPSYLASRGASFGELSPSVTWRNYSIANLCSIFGPVLAGYMCATRLGRKYTMVVGALVTMVFFFAYTQVRNNAQNLGFNCAISFCLNIYYGTLYAYTPEVLPSAHRGTGNGISIGLNRIMGIMSAVIATVADTNTPVPIYICAALYIVMAAVAAAFPFEPFGRRSS</sequence>
<dbReference type="PANTHER" id="PTHR23511">
    <property type="entry name" value="SYNAPTIC VESICLE GLYCOPROTEIN 2"/>
    <property type="match status" value="1"/>
</dbReference>
<evidence type="ECO:0000256" key="4">
    <source>
        <dbReference type="ARBA" id="ARBA00022989"/>
    </source>
</evidence>
<protein>
    <submittedName>
        <fullName evidence="9">Transporter</fullName>
    </submittedName>
</protein>
<feature type="region of interest" description="Disordered" evidence="6">
    <location>
        <begin position="18"/>
        <end position="48"/>
    </location>
</feature>
<feature type="transmembrane region" description="Helical" evidence="7">
    <location>
        <begin position="154"/>
        <end position="175"/>
    </location>
</feature>
<feature type="transmembrane region" description="Helical" evidence="7">
    <location>
        <begin position="467"/>
        <end position="486"/>
    </location>
</feature>
<feature type="transmembrane region" description="Helical" evidence="7">
    <location>
        <begin position="208"/>
        <end position="230"/>
    </location>
</feature>
<evidence type="ECO:0000256" key="7">
    <source>
        <dbReference type="SAM" id="Phobius"/>
    </source>
</evidence>
<comment type="caution">
    <text evidence="9">The sequence shown here is derived from an EMBL/GenBank/DDBJ whole genome shotgun (WGS) entry which is preliminary data.</text>
</comment>
<comment type="subcellular location">
    <subcellularLocation>
        <location evidence="1">Membrane</location>
        <topology evidence="1">Multi-pass membrane protein</topology>
    </subcellularLocation>
</comment>
<accession>A0ABQ9NUD5</accession>
<dbReference type="Proteomes" id="UP001172684">
    <property type="component" value="Unassembled WGS sequence"/>
</dbReference>
<evidence type="ECO:0000256" key="2">
    <source>
        <dbReference type="ARBA" id="ARBA00022448"/>
    </source>
</evidence>
<evidence type="ECO:0000256" key="3">
    <source>
        <dbReference type="ARBA" id="ARBA00022692"/>
    </source>
</evidence>
<feature type="transmembrane region" description="Helical" evidence="7">
    <location>
        <begin position="525"/>
        <end position="548"/>
    </location>
</feature>
<keyword evidence="4 7" id="KW-1133">Transmembrane helix</keyword>
<evidence type="ECO:0000313" key="10">
    <source>
        <dbReference type="Proteomes" id="UP001172684"/>
    </source>
</evidence>
<dbReference type="SUPFAM" id="SSF103473">
    <property type="entry name" value="MFS general substrate transporter"/>
    <property type="match status" value="1"/>
</dbReference>
<feature type="transmembrane region" description="Helical" evidence="7">
    <location>
        <begin position="393"/>
        <end position="414"/>
    </location>
</feature>
<dbReference type="Gene3D" id="1.20.1250.20">
    <property type="entry name" value="MFS general substrate transporter like domains"/>
    <property type="match status" value="1"/>
</dbReference>
<dbReference type="PROSITE" id="PS50850">
    <property type="entry name" value="MFS"/>
    <property type="match status" value="1"/>
</dbReference>
<feature type="transmembrane region" description="Helical" evidence="7">
    <location>
        <begin position="441"/>
        <end position="460"/>
    </location>
</feature>
<gene>
    <name evidence="9" type="primary">FGR2</name>
    <name evidence="9" type="ORF">H2201_003935</name>
</gene>
<keyword evidence="5 7" id="KW-0472">Membrane</keyword>
<feature type="transmembrane region" description="Helical" evidence="7">
    <location>
        <begin position="492"/>
        <end position="513"/>
    </location>
</feature>
<name>A0ABQ9NUD5_9PEZI</name>
<dbReference type="InterPro" id="IPR020846">
    <property type="entry name" value="MFS_dom"/>
</dbReference>
<evidence type="ECO:0000313" key="9">
    <source>
        <dbReference type="EMBL" id="KAJ9666024.1"/>
    </source>
</evidence>
<feature type="domain" description="Major facilitator superfamily (MFS) profile" evidence="8">
    <location>
        <begin position="118"/>
        <end position="578"/>
    </location>
</feature>
<dbReference type="InterPro" id="IPR036259">
    <property type="entry name" value="MFS_trans_sf"/>
</dbReference>
<evidence type="ECO:0000256" key="5">
    <source>
        <dbReference type="ARBA" id="ARBA00023136"/>
    </source>
</evidence>
<feature type="transmembrane region" description="Helical" evidence="7">
    <location>
        <begin position="184"/>
        <end position="202"/>
    </location>
</feature>
<feature type="transmembrane region" description="Helical" evidence="7">
    <location>
        <begin position="242"/>
        <end position="265"/>
    </location>
</feature>
<evidence type="ECO:0000256" key="6">
    <source>
        <dbReference type="SAM" id="MobiDB-lite"/>
    </source>
</evidence>
<evidence type="ECO:0000256" key="1">
    <source>
        <dbReference type="ARBA" id="ARBA00004141"/>
    </source>
</evidence>
<dbReference type="Pfam" id="PF07690">
    <property type="entry name" value="MFS_1"/>
    <property type="match status" value="1"/>
</dbReference>
<evidence type="ECO:0000259" key="8">
    <source>
        <dbReference type="PROSITE" id="PS50850"/>
    </source>
</evidence>
<feature type="transmembrane region" description="Helical" evidence="7">
    <location>
        <begin position="554"/>
        <end position="575"/>
    </location>
</feature>
<reference evidence="9" key="1">
    <citation type="submission" date="2022-10" db="EMBL/GenBank/DDBJ databases">
        <title>Culturing micro-colonial fungi from biological soil crusts in the Mojave desert and describing Neophaeococcomyces mojavensis, and introducing the new genera and species Taxawa tesnikishii.</title>
        <authorList>
            <person name="Kurbessoian T."/>
            <person name="Stajich J.E."/>
        </authorList>
    </citation>
    <scope>NUCLEOTIDE SEQUENCE</scope>
    <source>
        <strain evidence="9">TK_1</strain>
    </source>
</reference>
<keyword evidence="10" id="KW-1185">Reference proteome</keyword>
<keyword evidence="3 7" id="KW-0812">Transmembrane</keyword>
<keyword evidence="2" id="KW-0813">Transport</keyword>
<dbReference type="InterPro" id="IPR011701">
    <property type="entry name" value="MFS"/>
</dbReference>
<feature type="transmembrane region" description="Helical" evidence="7">
    <location>
        <begin position="292"/>
        <end position="311"/>
    </location>
</feature>
<dbReference type="EMBL" id="JAPDRL010000023">
    <property type="protein sequence ID" value="KAJ9666024.1"/>
    <property type="molecule type" value="Genomic_DNA"/>
</dbReference>
<organism evidence="9 10">
    <name type="scientific">Coniosporium apollinis</name>
    <dbReference type="NCBI Taxonomy" id="61459"/>
    <lineage>
        <taxon>Eukaryota</taxon>
        <taxon>Fungi</taxon>
        <taxon>Dikarya</taxon>
        <taxon>Ascomycota</taxon>
        <taxon>Pezizomycotina</taxon>
        <taxon>Dothideomycetes</taxon>
        <taxon>Dothideomycetes incertae sedis</taxon>
        <taxon>Coniosporium</taxon>
    </lineage>
</organism>
<dbReference type="PANTHER" id="PTHR23511:SF4">
    <property type="entry name" value="MAJOR FACILITATOR SUPERFAMILY (MFS) PROFILE DOMAIN-CONTAINING PROTEIN"/>
    <property type="match status" value="1"/>
</dbReference>